<dbReference type="AlphaFoldDB" id="A0A2A6CK74"/>
<keyword evidence="3 11" id="KW-0444">Lipid biosynthesis</keyword>
<feature type="transmembrane region" description="Helical" evidence="11">
    <location>
        <begin position="78"/>
        <end position="96"/>
    </location>
</feature>
<evidence type="ECO:0000256" key="2">
    <source>
        <dbReference type="ARBA" id="ARBA00005194"/>
    </source>
</evidence>
<dbReference type="GO" id="GO:0009922">
    <property type="term" value="F:fatty acid elongase activity"/>
    <property type="evidence" value="ECO:0000318"/>
    <property type="project" value="GO_Central"/>
</dbReference>
<dbReference type="GO" id="GO:0019367">
    <property type="term" value="P:fatty acid elongation, saturated fatty acid"/>
    <property type="evidence" value="ECO:0000318"/>
    <property type="project" value="GO_Central"/>
</dbReference>
<dbReference type="PANTHER" id="PTHR11157">
    <property type="entry name" value="FATTY ACID ACYL TRANSFERASE-RELATED"/>
    <property type="match status" value="1"/>
</dbReference>
<dbReference type="Proteomes" id="UP000005239">
    <property type="component" value="Unassembled WGS sequence"/>
</dbReference>
<evidence type="ECO:0000256" key="5">
    <source>
        <dbReference type="ARBA" id="ARBA00022692"/>
    </source>
</evidence>
<sequence>MAFIDRLQTIQFNGTELVSILKSAQEFDYKRAGRWMDDHVVFALQMVAVYLTVIFALKERMRNRAPYDLRMPLATWNFLIANLSGLSALAMVYQLATTTYNEGMNATICRTQDELYGGRMGYAMFCLLLARLPEFIDTFFIVLRKQPLLFIHWYHHACTLVVGWFTYSTAFPAAAHVLFINANIHTAMYSYYYVTALGMRPPGFVAKTITFWQVVQFVLAFYGMCYVFWFHYILEMPCRITTQTFCALLAMIASYLYLFTDFFVTKYTGRTVPQHKQLLKKAK</sequence>
<feature type="transmembrane region" description="Helical" evidence="11">
    <location>
        <begin position="39"/>
        <end position="57"/>
    </location>
</feature>
<evidence type="ECO:0000256" key="11">
    <source>
        <dbReference type="RuleBase" id="RU361115"/>
    </source>
</evidence>
<evidence type="ECO:0000256" key="4">
    <source>
        <dbReference type="ARBA" id="ARBA00022679"/>
    </source>
</evidence>
<feature type="transmembrane region" description="Helical" evidence="11">
    <location>
        <begin position="240"/>
        <end position="260"/>
    </location>
</feature>
<dbReference type="OrthoDB" id="10259681at2759"/>
<dbReference type="Pfam" id="PF01151">
    <property type="entry name" value="ELO"/>
    <property type="match status" value="1"/>
</dbReference>
<keyword evidence="6 11" id="KW-0276">Fatty acid metabolism</keyword>
<feature type="transmembrane region" description="Helical" evidence="11">
    <location>
        <begin position="148"/>
        <end position="167"/>
    </location>
</feature>
<comment type="similarity">
    <text evidence="11">Belongs to the ELO family.</text>
</comment>
<dbReference type="EnsemblMetazoa" id="PPA23203.1">
    <property type="protein sequence ID" value="PPA23203.1"/>
    <property type="gene ID" value="WBGene00112757"/>
</dbReference>
<dbReference type="GO" id="GO:0042761">
    <property type="term" value="P:very long-chain fatty acid biosynthetic process"/>
    <property type="evidence" value="ECO:0000318"/>
    <property type="project" value="GO_Central"/>
</dbReference>
<dbReference type="InterPro" id="IPR002076">
    <property type="entry name" value="ELO_fam"/>
</dbReference>
<reference evidence="13" key="1">
    <citation type="journal article" date="2008" name="Nat. Genet.">
        <title>The Pristionchus pacificus genome provides a unique perspective on nematode lifestyle and parasitism.</title>
        <authorList>
            <person name="Dieterich C."/>
            <person name="Clifton S.W."/>
            <person name="Schuster L.N."/>
            <person name="Chinwalla A."/>
            <person name="Delehaunty K."/>
            <person name="Dinkelacker I."/>
            <person name="Fulton L."/>
            <person name="Fulton R."/>
            <person name="Godfrey J."/>
            <person name="Minx P."/>
            <person name="Mitreva M."/>
            <person name="Roeseler W."/>
            <person name="Tian H."/>
            <person name="Witte H."/>
            <person name="Yang S.P."/>
            <person name="Wilson R.K."/>
            <person name="Sommer R.J."/>
        </authorList>
    </citation>
    <scope>NUCLEOTIDE SEQUENCE [LARGE SCALE GENOMIC DNA]</scope>
    <source>
        <strain evidence="13">PS312</strain>
    </source>
</reference>
<evidence type="ECO:0000256" key="1">
    <source>
        <dbReference type="ARBA" id="ARBA00004141"/>
    </source>
</evidence>
<protein>
    <recommendedName>
        <fullName evidence="11">Elongation of very long chain fatty acids protein</fullName>
        <ecNumber evidence="11">2.3.1.199</ecNumber>
    </recommendedName>
    <alternativeName>
        <fullName evidence="11">Very-long-chain 3-oxoacyl-CoA synthase</fullName>
    </alternativeName>
</protein>
<feature type="transmembrane region" description="Helical" evidence="11">
    <location>
        <begin position="173"/>
        <end position="194"/>
    </location>
</feature>
<keyword evidence="9 11" id="KW-0472">Membrane</keyword>
<keyword evidence="7 11" id="KW-1133">Transmembrane helix</keyword>
<comment type="catalytic activity">
    <reaction evidence="11">
        <text>a very-long-chain acyl-CoA + malonyl-CoA + H(+) = a very-long-chain 3-oxoacyl-CoA + CO2 + CoA</text>
        <dbReference type="Rhea" id="RHEA:32727"/>
        <dbReference type="ChEBI" id="CHEBI:15378"/>
        <dbReference type="ChEBI" id="CHEBI:16526"/>
        <dbReference type="ChEBI" id="CHEBI:57287"/>
        <dbReference type="ChEBI" id="CHEBI:57384"/>
        <dbReference type="ChEBI" id="CHEBI:90725"/>
        <dbReference type="ChEBI" id="CHEBI:90736"/>
        <dbReference type="EC" id="2.3.1.199"/>
    </reaction>
</comment>
<dbReference type="PROSITE" id="PS01188">
    <property type="entry name" value="ELO"/>
    <property type="match status" value="1"/>
</dbReference>
<evidence type="ECO:0000256" key="3">
    <source>
        <dbReference type="ARBA" id="ARBA00022516"/>
    </source>
</evidence>
<gene>
    <name evidence="12" type="primary">WBGene00112757</name>
</gene>
<keyword evidence="4 11" id="KW-0808">Transferase</keyword>
<accession>A0A8R1YHL4</accession>
<proteinExistence type="inferred from homology"/>
<evidence type="ECO:0000256" key="8">
    <source>
        <dbReference type="ARBA" id="ARBA00023098"/>
    </source>
</evidence>
<keyword evidence="13" id="KW-1185">Reference proteome</keyword>
<evidence type="ECO:0000313" key="12">
    <source>
        <dbReference type="EnsemblMetazoa" id="PPA23203.1"/>
    </source>
</evidence>
<name>A0A2A6CK74_PRIPA</name>
<dbReference type="PANTHER" id="PTHR11157:SF26">
    <property type="entry name" value="ELONGATION OF LONG CHAIN FATTY ACIDS PROTEIN 1"/>
    <property type="match status" value="1"/>
</dbReference>
<accession>A0A2A6CK74</accession>
<evidence type="ECO:0000256" key="9">
    <source>
        <dbReference type="ARBA" id="ARBA00023136"/>
    </source>
</evidence>
<keyword evidence="5 11" id="KW-0812">Transmembrane</keyword>
<evidence type="ECO:0000256" key="7">
    <source>
        <dbReference type="ARBA" id="ARBA00022989"/>
    </source>
</evidence>
<dbReference type="GO" id="GO:0034625">
    <property type="term" value="P:fatty acid elongation, monounsaturated fatty acid"/>
    <property type="evidence" value="ECO:0000318"/>
    <property type="project" value="GO_Central"/>
</dbReference>
<feature type="transmembrane region" description="Helical" evidence="11">
    <location>
        <begin position="116"/>
        <end position="136"/>
    </location>
</feature>
<dbReference type="GO" id="GO:0005789">
    <property type="term" value="C:endoplasmic reticulum membrane"/>
    <property type="evidence" value="ECO:0000318"/>
    <property type="project" value="GO_Central"/>
</dbReference>
<organism evidence="12 13">
    <name type="scientific">Pristionchus pacificus</name>
    <name type="common">Parasitic nematode worm</name>
    <dbReference type="NCBI Taxonomy" id="54126"/>
    <lineage>
        <taxon>Eukaryota</taxon>
        <taxon>Metazoa</taxon>
        <taxon>Ecdysozoa</taxon>
        <taxon>Nematoda</taxon>
        <taxon>Chromadorea</taxon>
        <taxon>Rhabditida</taxon>
        <taxon>Rhabditina</taxon>
        <taxon>Diplogasteromorpha</taxon>
        <taxon>Diplogasteroidea</taxon>
        <taxon>Neodiplogasteridae</taxon>
        <taxon>Pristionchus</taxon>
    </lineage>
</organism>
<evidence type="ECO:0000313" key="13">
    <source>
        <dbReference type="Proteomes" id="UP000005239"/>
    </source>
</evidence>
<keyword evidence="8 11" id="KW-0443">Lipid metabolism</keyword>
<keyword evidence="10 11" id="KW-0275">Fatty acid biosynthesis</keyword>
<evidence type="ECO:0000256" key="10">
    <source>
        <dbReference type="ARBA" id="ARBA00023160"/>
    </source>
</evidence>
<reference evidence="12" key="2">
    <citation type="submission" date="2022-06" db="UniProtKB">
        <authorList>
            <consortium name="EnsemblMetazoa"/>
        </authorList>
    </citation>
    <scope>IDENTIFICATION</scope>
    <source>
        <strain evidence="12">PS312</strain>
    </source>
</reference>
<dbReference type="GO" id="GO:0030148">
    <property type="term" value="P:sphingolipid biosynthetic process"/>
    <property type="evidence" value="ECO:0000318"/>
    <property type="project" value="GO_Central"/>
</dbReference>
<comment type="subcellular location">
    <subcellularLocation>
        <location evidence="1">Membrane</location>
        <topology evidence="1">Multi-pass membrane protein</topology>
    </subcellularLocation>
</comment>
<dbReference type="EC" id="2.3.1.199" evidence="11"/>
<dbReference type="GO" id="GO:0034626">
    <property type="term" value="P:fatty acid elongation, polyunsaturated fatty acid"/>
    <property type="evidence" value="ECO:0000318"/>
    <property type="project" value="GO_Central"/>
</dbReference>
<feature type="transmembrane region" description="Helical" evidence="11">
    <location>
        <begin position="214"/>
        <end position="234"/>
    </location>
</feature>
<dbReference type="InterPro" id="IPR030457">
    <property type="entry name" value="ELO_CS"/>
</dbReference>
<evidence type="ECO:0000256" key="6">
    <source>
        <dbReference type="ARBA" id="ARBA00022832"/>
    </source>
</evidence>
<comment type="pathway">
    <text evidence="2">Lipid metabolism; fatty acid biosynthesis.</text>
</comment>